<dbReference type="Pfam" id="PF01476">
    <property type="entry name" value="LysM"/>
    <property type="match status" value="1"/>
</dbReference>
<feature type="region of interest" description="Disordered" evidence="1">
    <location>
        <begin position="252"/>
        <end position="272"/>
    </location>
</feature>
<accession>A0ABW8V176</accession>
<dbReference type="PROSITE" id="PS51782">
    <property type="entry name" value="LYSM"/>
    <property type="match status" value="1"/>
</dbReference>
<dbReference type="SMART" id="SM00257">
    <property type="entry name" value="LysM"/>
    <property type="match status" value="1"/>
</dbReference>
<comment type="caution">
    <text evidence="4">The sequence shown here is derived from an EMBL/GenBank/DDBJ whole genome shotgun (WGS) entry which is preliminary data.</text>
</comment>
<evidence type="ECO:0000313" key="5">
    <source>
        <dbReference type="Proteomes" id="UP001627408"/>
    </source>
</evidence>
<dbReference type="InterPro" id="IPR052196">
    <property type="entry name" value="Bact_Kbp"/>
</dbReference>
<protein>
    <submittedName>
        <fullName evidence="4">LysM peptidoglycan-binding domain-containing protein</fullName>
    </submittedName>
</protein>
<keyword evidence="2" id="KW-1133">Transmembrane helix</keyword>
<dbReference type="PANTHER" id="PTHR34700">
    <property type="entry name" value="POTASSIUM BINDING PROTEIN KBP"/>
    <property type="match status" value="1"/>
</dbReference>
<keyword evidence="2" id="KW-0472">Membrane</keyword>
<dbReference type="RefSeq" id="WP_407593518.1">
    <property type="nucleotide sequence ID" value="NZ_JBHDIY010000002.1"/>
</dbReference>
<dbReference type="CDD" id="cd00118">
    <property type="entry name" value="LysM"/>
    <property type="match status" value="1"/>
</dbReference>
<feature type="compositionally biased region" description="Pro residues" evidence="1">
    <location>
        <begin position="57"/>
        <end position="75"/>
    </location>
</feature>
<feature type="domain" description="LysM" evidence="3">
    <location>
        <begin position="416"/>
        <end position="465"/>
    </location>
</feature>
<organism evidence="4 5">
    <name type="scientific">Tateyamaria armeniaca</name>
    <dbReference type="NCBI Taxonomy" id="2518930"/>
    <lineage>
        <taxon>Bacteria</taxon>
        <taxon>Pseudomonadati</taxon>
        <taxon>Pseudomonadota</taxon>
        <taxon>Alphaproteobacteria</taxon>
        <taxon>Rhodobacterales</taxon>
        <taxon>Roseobacteraceae</taxon>
        <taxon>Tateyamaria</taxon>
    </lineage>
</organism>
<keyword evidence="2" id="KW-0812">Transmembrane</keyword>
<dbReference type="InterPro" id="IPR018392">
    <property type="entry name" value="LysM"/>
</dbReference>
<evidence type="ECO:0000256" key="1">
    <source>
        <dbReference type="SAM" id="MobiDB-lite"/>
    </source>
</evidence>
<feature type="region of interest" description="Disordered" evidence="1">
    <location>
        <begin position="56"/>
        <end position="76"/>
    </location>
</feature>
<feature type="compositionally biased region" description="Low complexity" evidence="1">
    <location>
        <begin position="193"/>
        <end position="214"/>
    </location>
</feature>
<evidence type="ECO:0000256" key="2">
    <source>
        <dbReference type="SAM" id="Phobius"/>
    </source>
</evidence>
<feature type="region of interest" description="Disordered" evidence="1">
    <location>
        <begin position="191"/>
        <end position="216"/>
    </location>
</feature>
<name>A0ABW8V176_9RHOB</name>
<dbReference type="Gene3D" id="3.10.350.10">
    <property type="entry name" value="LysM domain"/>
    <property type="match status" value="1"/>
</dbReference>
<reference evidence="4 5" key="1">
    <citation type="submission" date="2024-08" db="EMBL/GenBank/DDBJ databases">
        <title>Tateyamaria sp. nov., isolated from marine algae.</title>
        <authorList>
            <person name="Choi B.J."/>
            <person name="Kim J.M."/>
            <person name="Lee J.K."/>
            <person name="Choi D.G."/>
            <person name="Bayburt H."/>
            <person name="Baek J.H."/>
            <person name="Han D.M."/>
            <person name="Jeon C.O."/>
        </authorList>
    </citation>
    <scope>NUCLEOTIDE SEQUENCE [LARGE SCALE GENOMIC DNA]</scope>
    <source>
        <strain evidence="4 5">KMU-156</strain>
    </source>
</reference>
<evidence type="ECO:0000313" key="4">
    <source>
        <dbReference type="EMBL" id="MFL4471669.1"/>
    </source>
</evidence>
<feature type="transmembrane region" description="Helical" evidence="2">
    <location>
        <begin position="12"/>
        <end position="31"/>
    </location>
</feature>
<gene>
    <name evidence="4" type="ORF">ACERZ8_17970</name>
</gene>
<dbReference type="Proteomes" id="UP001627408">
    <property type="component" value="Unassembled WGS sequence"/>
</dbReference>
<dbReference type="InterPro" id="IPR036779">
    <property type="entry name" value="LysM_dom_sf"/>
</dbReference>
<dbReference type="PANTHER" id="PTHR34700:SF4">
    <property type="entry name" value="PHAGE-LIKE ELEMENT PBSX PROTEIN XKDP"/>
    <property type="match status" value="1"/>
</dbReference>
<keyword evidence="5" id="KW-1185">Reference proteome</keyword>
<proteinExistence type="predicted"/>
<evidence type="ECO:0000259" key="3">
    <source>
        <dbReference type="PROSITE" id="PS51782"/>
    </source>
</evidence>
<dbReference type="EMBL" id="JBHDIY010000002">
    <property type="protein sequence ID" value="MFL4471669.1"/>
    <property type="molecule type" value="Genomic_DNA"/>
</dbReference>
<sequence length="467" mass="48087">MSKLSGFAGTNGALLGAVAVAAGVVGIAFWLNFNRAGDASDPGTDAVVEAAIAPEATPEPAPQTPEVTPEPPAAAPPSIDEVRLEADGLTIIAGRAAPGSEVSVMLDGAKNTSVTTDPGGSFAAITILAPNPNAQVLTVVQRVGEDEISSLDEVILAPLAQPAPAAEDVETVEATAEVETDKAEDVVALAADPETSPPVATSAPAAPTEAAVPEQQIPADSVTVPDQVAEVAKAEPPSPPEPAAIPEVPEQTTAQADATPAPAPATETPEPVETAALQDTGPEAAEPASSTPQAVTVLKSTPEGVQVLNAGRPEALDNIELDTISYSQTGDVQLAGRAQSEAEVVRVYVNNRPITDLDVDETGAWSGALPQIDTGVYTLRVDELDAEGRVTSRVETPFRREDPDVLTQTDGAAAATQITVQTGNTLWAIARDRYGEGLLYVEVFEANRDRIRDPDLIFPGQVFALPN</sequence>